<accession>A0A0C2F880</accession>
<feature type="non-terminal residue" evidence="3">
    <location>
        <position position="1"/>
    </location>
</feature>
<sequence>ANTFLLLLSFTPLLLHFLVKRFPVNIYYNHDTKTFTSVHYNFFLRKMARQFKASEVVDAQGAPEMNK</sequence>
<comment type="similarity">
    <text evidence="1">Belongs to the TMEM70 family.</text>
</comment>
<dbReference type="AlphaFoldDB" id="A0A0C2F880"/>
<dbReference type="InterPro" id="IPR045325">
    <property type="entry name" value="TMEM70/TMEM186/TMEM223"/>
</dbReference>
<dbReference type="Proteomes" id="UP000054047">
    <property type="component" value="Unassembled WGS sequence"/>
</dbReference>
<dbReference type="InterPro" id="IPR009724">
    <property type="entry name" value="TMEM70"/>
</dbReference>
<dbReference type="GO" id="GO:0033615">
    <property type="term" value="P:mitochondrial proton-transporting ATP synthase complex assembly"/>
    <property type="evidence" value="ECO:0007669"/>
    <property type="project" value="TreeGrafter"/>
</dbReference>
<feature type="chain" id="PRO_5002148790" evidence="2">
    <location>
        <begin position="22"/>
        <end position="67"/>
    </location>
</feature>
<dbReference type="OrthoDB" id="156886at2759"/>
<dbReference type="Pfam" id="PF06979">
    <property type="entry name" value="TMEM70"/>
    <property type="match status" value="1"/>
</dbReference>
<feature type="non-terminal residue" evidence="3">
    <location>
        <position position="67"/>
    </location>
</feature>
<organism evidence="3 4">
    <name type="scientific">Ancylostoma duodenale</name>
    <dbReference type="NCBI Taxonomy" id="51022"/>
    <lineage>
        <taxon>Eukaryota</taxon>
        <taxon>Metazoa</taxon>
        <taxon>Ecdysozoa</taxon>
        <taxon>Nematoda</taxon>
        <taxon>Chromadorea</taxon>
        <taxon>Rhabditida</taxon>
        <taxon>Rhabditina</taxon>
        <taxon>Rhabditomorpha</taxon>
        <taxon>Strongyloidea</taxon>
        <taxon>Ancylostomatidae</taxon>
        <taxon>Ancylostomatinae</taxon>
        <taxon>Ancylostoma</taxon>
    </lineage>
</organism>
<evidence type="ECO:0000256" key="2">
    <source>
        <dbReference type="SAM" id="SignalP"/>
    </source>
</evidence>
<evidence type="ECO:0000256" key="1">
    <source>
        <dbReference type="ARBA" id="ARBA00005280"/>
    </source>
</evidence>
<proteinExistence type="inferred from homology"/>
<feature type="signal peptide" evidence="2">
    <location>
        <begin position="1"/>
        <end position="21"/>
    </location>
</feature>
<dbReference type="PANTHER" id="PTHR13281:SF0">
    <property type="entry name" value="TRANSMEMBRANE PROTEIN 70, MITOCHONDRIAL"/>
    <property type="match status" value="1"/>
</dbReference>
<evidence type="ECO:0000313" key="4">
    <source>
        <dbReference type="Proteomes" id="UP000054047"/>
    </source>
</evidence>
<keyword evidence="2" id="KW-0732">Signal</keyword>
<name>A0A0C2F880_9BILA</name>
<reference evidence="3 4" key="1">
    <citation type="submission" date="2013-12" db="EMBL/GenBank/DDBJ databases">
        <title>Draft genome of the parsitic nematode Ancylostoma duodenale.</title>
        <authorList>
            <person name="Mitreva M."/>
        </authorList>
    </citation>
    <scope>NUCLEOTIDE SEQUENCE [LARGE SCALE GENOMIC DNA]</scope>
    <source>
        <strain evidence="3 4">Zhejiang</strain>
    </source>
</reference>
<dbReference type="GO" id="GO:0031966">
    <property type="term" value="C:mitochondrial membrane"/>
    <property type="evidence" value="ECO:0007669"/>
    <property type="project" value="TreeGrafter"/>
</dbReference>
<dbReference type="EMBL" id="KN776149">
    <property type="protein sequence ID" value="KIH44705.1"/>
    <property type="molecule type" value="Genomic_DNA"/>
</dbReference>
<dbReference type="PANTHER" id="PTHR13281">
    <property type="entry name" value="TRANSMEMBRANE PROTEIN 70, MITOCHONDRIAL"/>
    <property type="match status" value="1"/>
</dbReference>
<keyword evidence="4" id="KW-1185">Reference proteome</keyword>
<gene>
    <name evidence="3" type="ORF">ANCDUO_25267</name>
</gene>
<protein>
    <submittedName>
        <fullName evidence="3">Uncharacterized protein</fullName>
    </submittedName>
</protein>
<evidence type="ECO:0000313" key="3">
    <source>
        <dbReference type="EMBL" id="KIH44705.1"/>
    </source>
</evidence>